<reference evidence="1" key="1">
    <citation type="journal article" date="2021" name="Proc. Natl. Acad. Sci. U.S.A.">
        <title>A Catalog of Tens of Thousands of Viruses from Human Metagenomes Reveals Hidden Associations with Chronic Diseases.</title>
        <authorList>
            <person name="Tisza M.J."/>
            <person name="Buck C.B."/>
        </authorList>
    </citation>
    <scope>NUCLEOTIDE SEQUENCE</scope>
    <source>
        <strain evidence="1">Cttzo28</strain>
    </source>
</reference>
<protein>
    <submittedName>
        <fullName evidence="1">NosL</fullName>
    </submittedName>
</protein>
<name>A0A8S5RTI2_9CAUD</name>
<proteinExistence type="predicted"/>
<organism evidence="1">
    <name type="scientific">Ackermannviridae sp</name>
    <dbReference type="NCBI Taxonomy" id="2831612"/>
    <lineage>
        <taxon>Viruses</taxon>
        <taxon>Duplodnaviria</taxon>
        <taxon>Heunggongvirae</taxon>
        <taxon>Uroviricota</taxon>
        <taxon>Caudoviricetes</taxon>
        <taxon>Pantevenvirales</taxon>
        <taxon>Ackermannviridae</taxon>
    </lineage>
</organism>
<accession>A0A8S5RTI2</accession>
<sequence>MGFDIEIARYDVDKCPHCGMPIKGTRIDWTESGGPVWRDFLKEVGYYVPHEQRKIEPEREWYGKDMVLTMKQAKDLAAFARLHDVYGRAYICEMVEDAILDESFIAINANW</sequence>
<dbReference type="EMBL" id="BK055796">
    <property type="protein sequence ID" value="DAE92817.1"/>
    <property type="molecule type" value="Genomic_DNA"/>
</dbReference>
<evidence type="ECO:0000313" key="1">
    <source>
        <dbReference type="EMBL" id="DAE92817.1"/>
    </source>
</evidence>